<gene>
    <name evidence="12" type="ORF">MPSI1_002936</name>
</gene>
<feature type="region of interest" description="Disordered" evidence="10">
    <location>
        <begin position="91"/>
        <end position="126"/>
    </location>
</feature>
<feature type="transmembrane region" description="Helical" evidence="11">
    <location>
        <begin position="1139"/>
        <end position="1157"/>
    </location>
</feature>
<feature type="compositionally biased region" description="Basic and acidic residues" evidence="10">
    <location>
        <begin position="874"/>
        <end position="883"/>
    </location>
</feature>
<keyword evidence="13" id="KW-1185">Reference proteome</keyword>
<evidence type="ECO:0000256" key="7">
    <source>
        <dbReference type="ARBA" id="ARBA00022989"/>
    </source>
</evidence>
<feature type="transmembrane region" description="Helical" evidence="11">
    <location>
        <begin position="1177"/>
        <end position="1208"/>
    </location>
</feature>
<protein>
    <recommendedName>
        <fullName evidence="14">Potassium transport protein</fullName>
    </recommendedName>
</protein>
<dbReference type="GO" id="GO:1990573">
    <property type="term" value="P:potassium ion import across plasma membrane"/>
    <property type="evidence" value="ECO:0007669"/>
    <property type="project" value="TreeGrafter"/>
</dbReference>
<sequence length="1245" mass="138870">MTVTGLVTHPVSQLTLAQQILLFILMTIGNLIINSVVMVLLRRYFFGKKFKHLVKRSASVRARMQDIEDQEHKEHQEEMNRMRHFFGLRSAEQQSHQLSEEQRKHSRRAADRNKANGSSKRPKLHAGMVQRMDEPARQVNPAGHMTTMVANIDAPEFFQPVPSTTEEPAISSILQTSDAPEPSKEATNDSSNTGVRIREPGQDSISYPNNQQPTDSILLQDQAMVQSPKEDASVKILEPAAKLDDDAEHSTTALNQGVLDDAASKIDRNDSERTRMANFQSRHPSKEMPTRRRSLEQSDRPKPGKSMRRHHTVSFSDDADKNMGRSMQAPRRAMTTMSQDPFATRTFSIARTNTMQTDRGGAQRRRSTALQRTMTRNKDKGLGGFPTPLELGLGILESLHLKKQLRVPRSATLASRPGRSMTVDSDTNRVRLAPYLTFDAEVRGNSHFHNLNHAQRNELGGVEYRAIDVLAWLIPSYWLFWALLSIVITTPYLMSSAGAQYRDALQQQDKPPHNAVWYWIFNTVSSLTNTGMSLADASYEGTLGKAYMLLIPSIVLILVGNTAYPVMLRFVIWIMTKCVGENSQLYETLQFLMDHPRRCFIYLFPRENTWFLFGLVVLLTLIDWFFIMVLDLDKRFEWSSIGTWVFDSFFQSIAVRSAGLQTFNIVTLVPAEQMLQVFMMYLAVYPLTMAVRTTNVYEEGSLGVYEDAASPAQDEDDQGYAVWGRFLSEQVRRQVAFDLWWIALALWIVLIAEKRHIGDFANYPNFTVFTVTYEMISAYGTVGLSCGSQDATASLSRDFSVISKLIVISVMIRGRHRGLPSAIDRAIMLPSELHAYDQTHDAHFSTNISEEDQDSEANAPVDTSQNATPTYPERNQDPEKIADSQESAQSTSFQPTISDHGMHRIWSTPRESSMPNDLTPIQETSSGGQGALNETSSMVVSAVPSVVPGSHAEAVWSDALLVRAHLSHEDLSGLLKSFTITTISEIGDKTFLTSAILAMRHPPVTVFWGSWTAMICMSTLSSLMGAVLPAILSRHGALWISAALFLGFGVVMLYHGWHMQDEDLGEEWKEAQDEIRADEEEHELDDMERGEPSIGVYPNVTPYPSVSGGASTLTRASQVLHATPKTSASVFLKEGTRNLCGLFFSAVFSQAFLLNFLGEWGDRSQITTMALAATHRVAIVAVGTSLAHMVCVAIAVTAGAILAARLSVRHCTYRMLTKTVTLGGACMFLVFGMNSAYHAWNDLTS</sequence>
<dbReference type="InterPro" id="IPR004773">
    <property type="entry name" value="K/Na_transp_Trk1/HKT1"/>
</dbReference>
<keyword evidence="5 11" id="KW-0812">Transmembrane</keyword>
<keyword evidence="3" id="KW-0813">Transport</keyword>
<keyword evidence="9 11" id="KW-0472">Membrane</keyword>
<evidence type="ECO:0000256" key="10">
    <source>
        <dbReference type="SAM" id="MobiDB-lite"/>
    </source>
</evidence>
<evidence type="ECO:0000313" key="12">
    <source>
        <dbReference type="EMBL" id="WFD44270.1"/>
    </source>
</evidence>
<evidence type="ECO:0000256" key="8">
    <source>
        <dbReference type="ARBA" id="ARBA00023065"/>
    </source>
</evidence>
<evidence type="ECO:0008006" key="14">
    <source>
        <dbReference type="Google" id="ProtNLM"/>
    </source>
</evidence>
<dbReference type="InterPro" id="IPR003445">
    <property type="entry name" value="Cat_transpt"/>
</dbReference>
<evidence type="ECO:0000256" key="6">
    <source>
        <dbReference type="ARBA" id="ARBA00022958"/>
    </source>
</evidence>
<evidence type="ECO:0000256" key="2">
    <source>
        <dbReference type="ARBA" id="ARBA00009190"/>
    </source>
</evidence>
<proteinExistence type="inferred from homology"/>
<evidence type="ECO:0000256" key="11">
    <source>
        <dbReference type="SAM" id="Phobius"/>
    </source>
</evidence>
<feature type="compositionally biased region" description="Polar residues" evidence="10">
    <location>
        <begin position="884"/>
        <end position="897"/>
    </location>
</feature>
<feature type="compositionally biased region" description="Polar residues" evidence="10">
    <location>
        <begin position="909"/>
        <end position="926"/>
    </location>
</feature>
<feature type="compositionally biased region" description="Polar residues" evidence="10">
    <location>
        <begin position="203"/>
        <end position="213"/>
    </location>
</feature>
<dbReference type="InterPro" id="IPR001727">
    <property type="entry name" value="GDT1-like"/>
</dbReference>
<evidence type="ECO:0000256" key="3">
    <source>
        <dbReference type="ARBA" id="ARBA00022448"/>
    </source>
</evidence>
<feature type="transmembrane region" description="Helical" evidence="11">
    <location>
        <begin position="547"/>
        <end position="567"/>
    </location>
</feature>
<evidence type="ECO:0000313" key="13">
    <source>
        <dbReference type="Proteomes" id="UP001214628"/>
    </source>
</evidence>
<keyword evidence="4" id="KW-0633">Potassium transport</keyword>
<feature type="region of interest" description="Disordered" evidence="10">
    <location>
        <begin position="158"/>
        <end position="213"/>
    </location>
</feature>
<feature type="transmembrane region" description="Helical" evidence="11">
    <location>
        <begin position="20"/>
        <end position="41"/>
    </location>
</feature>
<feature type="compositionally biased region" description="Basic and acidic residues" evidence="10">
    <location>
        <begin position="284"/>
        <end position="302"/>
    </location>
</feature>
<feature type="region of interest" description="Disordered" evidence="10">
    <location>
        <begin position="849"/>
        <end position="932"/>
    </location>
</feature>
<feature type="transmembrane region" description="Helical" evidence="11">
    <location>
        <begin position="469"/>
        <end position="495"/>
    </location>
</feature>
<dbReference type="Proteomes" id="UP001214628">
    <property type="component" value="Chromosome 4"/>
</dbReference>
<feature type="transmembrane region" description="Helical" evidence="11">
    <location>
        <begin position="610"/>
        <end position="630"/>
    </location>
</feature>
<feature type="compositionally biased region" description="Basic and acidic residues" evidence="10">
    <location>
        <begin position="262"/>
        <end position="275"/>
    </location>
</feature>
<dbReference type="GO" id="GO:0030007">
    <property type="term" value="P:intracellular potassium ion homeostasis"/>
    <property type="evidence" value="ECO:0007669"/>
    <property type="project" value="TreeGrafter"/>
</dbReference>
<dbReference type="GO" id="GO:0140107">
    <property type="term" value="F:high-affinity potassium ion transmembrane transporter activity"/>
    <property type="evidence" value="ECO:0007669"/>
    <property type="project" value="TreeGrafter"/>
</dbReference>
<feature type="compositionally biased region" description="Basic residues" evidence="10">
    <location>
        <begin position="303"/>
        <end position="312"/>
    </location>
</feature>
<reference evidence="12" key="1">
    <citation type="submission" date="2023-02" db="EMBL/GenBank/DDBJ databases">
        <title>Mating type loci evolution in Malassezia.</title>
        <authorList>
            <person name="Coelho M.A."/>
        </authorList>
    </citation>
    <scope>NUCLEOTIDE SEQUENCE</scope>
    <source>
        <strain evidence="12">CBS 14136</strain>
    </source>
</reference>
<evidence type="ECO:0000256" key="9">
    <source>
        <dbReference type="ARBA" id="ARBA00023136"/>
    </source>
</evidence>
<keyword evidence="7 11" id="KW-1133">Transmembrane helix</keyword>
<feature type="transmembrane region" description="Helical" evidence="11">
    <location>
        <begin position="1220"/>
        <end position="1240"/>
    </location>
</feature>
<evidence type="ECO:0000256" key="4">
    <source>
        <dbReference type="ARBA" id="ARBA00022538"/>
    </source>
</evidence>
<dbReference type="Pfam" id="PF02386">
    <property type="entry name" value="TrkH"/>
    <property type="match status" value="1"/>
</dbReference>
<organism evidence="12 13">
    <name type="scientific">Malassezia psittaci</name>
    <dbReference type="NCBI Taxonomy" id="1821823"/>
    <lineage>
        <taxon>Eukaryota</taxon>
        <taxon>Fungi</taxon>
        <taxon>Dikarya</taxon>
        <taxon>Basidiomycota</taxon>
        <taxon>Ustilaginomycotina</taxon>
        <taxon>Malasseziomycetes</taxon>
        <taxon>Malasseziales</taxon>
        <taxon>Malasseziaceae</taxon>
        <taxon>Malassezia</taxon>
    </lineage>
</organism>
<dbReference type="Pfam" id="PF01169">
    <property type="entry name" value="GDT1"/>
    <property type="match status" value="2"/>
</dbReference>
<feature type="region of interest" description="Disordered" evidence="10">
    <location>
        <begin position="240"/>
        <end position="324"/>
    </location>
</feature>
<feature type="compositionally biased region" description="Polar residues" evidence="10">
    <location>
        <begin position="161"/>
        <end position="178"/>
    </location>
</feature>
<dbReference type="PANTHER" id="PTHR31064">
    <property type="entry name" value="POTASSIUM TRANSPORT PROTEIN DDB_G0292412-RELATED"/>
    <property type="match status" value="1"/>
</dbReference>
<keyword evidence="6" id="KW-0630">Potassium</keyword>
<name>A0AAF0FB85_9BASI</name>
<accession>A0AAF0FB85</accession>
<comment type="similarity">
    <text evidence="2">Belongs to the GDT1 family.</text>
</comment>
<dbReference type="NCBIfam" id="TIGR00934">
    <property type="entry name" value="2a38euk"/>
    <property type="match status" value="1"/>
</dbReference>
<feature type="region of interest" description="Disordered" evidence="10">
    <location>
        <begin position="349"/>
        <end position="370"/>
    </location>
</feature>
<evidence type="ECO:0000256" key="1">
    <source>
        <dbReference type="ARBA" id="ARBA00004141"/>
    </source>
</evidence>
<keyword evidence="8" id="KW-0406">Ion transport</keyword>
<evidence type="ECO:0000256" key="5">
    <source>
        <dbReference type="ARBA" id="ARBA00022692"/>
    </source>
</evidence>
<comment type="subcellular location">
    <subcellularLocation>
        <location evidence="1">Membrane</location>
        <topology evidence="1">Multi-pass membrane protein</topology>
    </subcellularLocation>
</comment>
<dbReference type="PANTHER" id="PTHR31064:SF30">
    <property type="entry name" value="HIGH-AFFINITY POTASSIUM TRANSPORT PROTEIN-RELATED"/>
    <property type="match status" value="1"/>
</dbReference>
<dbReference type="InterPro" id="IPR051143">
    <property type="entry name" value="TrkH_K-transport"/>
</dbReference>
<feature type="transmembrane region" description="Helical" evidence="11">
    <location>
        <begin position="1006"/>
        <end position="1031"/>
    </location>
</feature>
<feature type="transmembrane region" description="Helical" evidence="11">
    <location>
        <begin position="1037"/>
        <end position="1057"/>
    </location>
</feature>
<feature type="compositionally biased region" description="Basic and acidic residues" evidence="10">
    <location>
        <begin position="98"/>
        <end position="114"/>
    </location>
</feature>
<dbReference type="AlphaFoldDB" id="A0AAF0FB85"/>
<dbReference type="GO" id="GO:0005886">
    <property type="term" value="C:plasma membrane"/>
    <property type="evidence" value="ECO:0007669"/>
    <property type="project" value="TreeGrafter"/>
</dbReference>
<dbReference type="EMBL" id="CP118378">
    <property type="protein sequence ID" value="WFD44270.1"/>
    <property type="molecule type" value="Genomic_DNA"/>
</dbReference>